<feature type="transmembrane region" description="Helical" evidence="4">
    <location>
        <begin position="60"/>
        <end position="79"/>
    </location>
</feature>
<evidence type="ECO:0000313" key="6">
    <source>
        <dbReference type="EMBL" id="QKX57403.1"/>
    </source>
</evidence>
<dbReference type="Pfam" id="PF00023">
    <property type="entry name" value="Ank"/>
    <property type="match status" value="1"/>
</dbReference>
<accession>A0A7H8QX72</accession>
<feature type="chain" id="PRO_5028858677" evidence="5">
    <location>
        <begin position="21"/>
        <end position="1122"/>
    </location>
</feature>
<feature type="repeat" description="ANK" evidence="3">
    <location>
        <begin position="988"/>
        <end position="1020"/>
    </location>
</feature>
<evidence type="ECO:0000256" key="4">
    <source>
        <dbReference type="SAM" id="Phobius"/>
    </source>
</evidence>
<name>A0A7H8QX72_TALRU</name>
<evidence type="ECO:0000256" key="1">
    <source>
        <dbReference type="ARBA" id="ARBA00022737"/>
    </source>
</evidence>
<keyword evidence="4" id="KW-0812">Transmembrane</keyword>
<dbReference type="PROSITE" id="PS50297">
    <property type="entry name" value="ANK_REP_REGION"/>
    <property type="match status" value="2"/>
</dbReference>
<keyword evidence="7" id="KW-1185">Reference proteome</keyword>
<dbReference type="EMBL" id="CP055899">
    <property type="protein sequence ID" value="QKX57403.1"/>
    <property type="molecule type" value="Genomic_DNA"/>
</dbReference>
<dbReference type="KEGG" id="trg:TRUGW13939_04515"/>
<dbReference type="Pfam" id="PF12796">
    <property type="entry name" value="Ank_2"/>
    <property type="match status" value="1"/>
</dbReference>
<evidence type="ECO:0000313" key="7">
    <source>
        <dbReference type="Proteomes" id="UP000509510"/>
    </source>
</evidence>
<feature type="transmembrane region" description="Helical" evidence="4">
    <location>
        <begin position="310"/>
        <end position="328"/>
    </location>
</feature>
<feature type="repeat" description="ANK" evidence="3">
    <location>
        <begin position="1021"/>
        <end position="1053"/>
    </location>
</feature>
<dbReference type="InterPro" id="IPR002110">
    <property type="entry name" value="Ankyrin_rpt"/>
</dbReference>
<gene>
    <name evidence="6" type="ORF">TRUGW13939_04515</name>
</gene>
<evidence type="ECO:0000256" key="3">
    <source>
        <dbReference type="PROSITE-ProRule" id="PRU00023"/>
    </source>
</evidence>
<feature type="transmembrane region" description="Helical" evidence="4">
    <location>
        <begin position="182"/>
        <end position="204"/>
    </location>
</feature>
<protein>
    <submittedName>
        <fullName evidence="6">Uncharacterized protein</fullName>
    </submittedName>
</protein>
<feature type="signal peptide" evidence="5">
    <location>
        <begin position="1"/>
        <end position="20"/>
    </location>
</feature>
<dbReference type="PANTHER" id="PTHR24198:SF165">
    <property type="entry name" value="ANKYRIN REPEAT-CONTAINING PROTEIN-RELATED"/>
    <property type="match status" value="1"/>
</dbReference>
<dbReference type="PANTHER" id="PTHR24198">
    <property type="entry name" value="ANKYRIN REPEAT AND PROTEIN KINASE DOMAIN-CONTAINING PROTEIN"/>
    <property type="match status" value="1"/>
</dbReference>
<sequence length="1122" mass="125279">MTTHYTPLYVLFIFVTCVSAEGWDDFANNLATDLAPLITLFGEQITRQCLSESISALDDFIFALAPLGVLTAVVSVIRVRGNSTVRAFIGRAQEDPGAAERELLSCVSDSTAEIFSNSGVARITGNPKILEVLVDENPDTDENVSIQKVSEGVGKDWPPDLDDDIRLPNLSLNKGIRRRAPFWFHLSAAFGVGLQGGVIVFAGLTVFRWPYVFQKDGHAVDGYAFPMFVVGTFILTLGMFFCALAVETSSKKHVIPLPDDSRVYWVQPGNQMVGDQVFPPFVGCTKKGARLIRSVKHHSPTEILNYGKELSLLSIVMLAMVGFVMQFIGLRGLHSSITLAQLGSTMIMTLVRTSLRAQRMHEGDNMLENDETLVLSGGHELDWLTFSLMKIQSFRVCPMASTEIQGPEEPSQLAQECVEKRRTLRRLTSANWDETPIRKMAIKLAQATHDLMNLVHLWTDGRVSIINVNIPIEVRDETLSGKIRNDWKITLSIGDKQNSHAKSWEAILGLYVWSIKRANHDLGEVPHDLFFRIFQMKNKNPHQTRLLLQKWSNNAQIIDRNQEPVNALRDCQTFGHSNIQSRPQPGFYGVPVTVPSSLDMLAAQDIYTHILLSVLTDLTSIGGKTCVSGSDKNNFRVHNDRVDKLATAFQNSGLGDFSEGLLCILPVLYSRKLLPDISTDSLEVRQQLEDFVREQDHYRAFTMSEWLCCLDDHGNVESSLIEYGFLCLRGLMNPDFGMRRLSIERIVDVVNSTHDGHSLTFESTYLSRVASIPSLEWWEKFRNEMHCMATCISQYQVKYNPEERTMQSLGEMERQLSLVSPNNRIYHNLAAAAECHTAFLDLWFGLGGWVTSNNSGFSYHGVLDCLIRHNYKNILEWLIMRVINEASSGSSEEEIAGMMIYAAGKEYTDVIQMLSRHSEKEHVRDDIVLILASQGDVQTLEMLFDSWNGDTLMKVREIALLRAAEKKQRSVIEINLQRGVDVDACGEDGETALLKVAAQGDINSVTLLLAGGAALEKRDPDQNTALIVAATRGHVAVVELLVENGADINTIGNRGRTALIAAVRIRSLPTLQYLLSRKADIHIQDHDQSTALDEATYAGWNGPWLEGCALLERAGAIHKMNR</sequence>
<proteinExistence type="predicted"/>
<evidence type="ECO:0000256" key="5">
    <source>
        <dbReference type="SAM" id="SignalP"/>
    </source>
</evidence>
<keyword evidence="2 3" id="KW-0040">ANK repeat</keyword>
<organism evidence="6 7">
    <name type="scientific">Talaromyces rugulosus</name>
    <name type="common">Penicillium rugulosum</name>
    <dbReference type="NCBI Taxonomy" id="121627"/>
    <lineage>
        <taxon>Eukaryota</taxon>
        <taxon>Fungi</taxon>
        <taxon>Dikarya</taxon>
        <taxon>Ascomycota</taxon>
        <taxon>Pezizomycotina</taxon>
        <taxon>Eurotiomycetes</taxon>
        <taxon>Eurotiomycetidae</taxon>
        <taxon>Eurotiales</taxon>
        <taxon>Trichocomaceae</taxon>
        <taxon>Talaromyces</taxon>
        <taxon>Talaromyces sect. Islandici</taxon>
    </lineage>
</organism>
<dbReference type="InterPro" id="IPR036770">
    <property type="entry name" value="Ankyrin_rpt-contain_sf"/>
</dbReference>
<dbReference type="Proteomes" id="UP000509510">
    <property type="component" value="Chromosome II"/>
</dbReference>
<reference evidence="7" key="1">
    <citation type="submission" date="2020-06" db="EMBL/GenBank/DDBJ databases">
        <title>A chromosome-scale genome assembly of Talaromyces rugulosus W13939.</title>
        <authorList>
            <person name="Wang B."/>
            <person name="Guo L."/>
            <person name="Ye K."/>
            <person name="Wang L."/>
        </authorList>
    </citation>
    <scope>NUCLEOTIDE SEQUENCE [LARGE SCALE GENOMIC DNA]</scope>
    <source>
        <strain evidence="7">W13939</strain>
    </source>
</reference>
<dbReference type="SMART" id="SM00248">
    <property type="entry name" value="ANK"/>
    <property type="match status" value="5"/>
</dbReference>
<feature type="transmembrane region" description="Helical" evidence="4">
    <location>
        <begin position="224"/>
        <end position="246"/>
    </location>
</feature>
<dbReference type="PROSITE" id="PS50088">
    <property type="entry name" value="ANK_REPEAT"/>
    <property type="match status" value="3"/>
</dbReference>
<dbReference type="OrthoDB" id="7464126at2759"/>
<evidence type="ECO:0000256" key="2">
    <source>
        <dbReference type="ARBA" id="ARBA00023043"/>
    </source>
</evidence>
<dbReference type="SUPFAM" id="SSF48403">
    <property type="entry name" value="Ankyrin repeat"/>
    <property type="match status" value="1"/>
</dbReference>
<keyword evidence="4" id="KW-1133">Transmembrane helix</keyword>
<feature type="repeat" description="ANK" evidence="3">
    <location>
        <begin position="1054"/>
        <end position="1086"/>
    </location>
</feature>
<dbReference type="AlphaFoldDB" id="A0A7H8QX72"/>
<dbReference type="RefSeq" id="XP_035343581.1">
    <property type="nucleotide sequence ID" value="XM_035487688.1"/>
</dbReference>
<dbReference type="Gene3D" id="1.25.40.20">
    <property type="entry name" value="Ankyrin repeat-containing domain"/>
    <property type="match status" value="1"/>
</dbReference>
<keyword evidence="4" id="KW-0472">Membrane</keyword>
<keyword evidence="1" id="KW-0677">Repeat</keyword>
<dbReference type="GeneID" id="55992016"/>
<keyword evidence="5" id="KW-0732">Signal</keyword>